<dbReference type="Gene3D" id="3.40.50.300">
    <property type="entry name" value="P-loop containing nucleotide triphosphate hydrolases"/>
    <property type="match status" value="1"/>
</dbReference>
<gene>
    <name evidence="4" type="ORF">SDRG_11559</name>
</gene>
<dbReference type="GO" id="GO:0006000">
    <property type="term" value="P:fructose metabolic process"/>
    <property type="evidence" value="ECO:0007669"/>
    <property type="project" value="InterPro"/>
</dbReference>
<dbReference type="PANTHER" id="PTHR10606">
    <property type="entry name" value="6-PHOSPHOFRUCTO-2-KINASE/FRUCTOSE-2,6-BISPHOSPHATASE"/>
    <property type="match status" value="1"/>
</dbReference>
<dbReference type="AlphaFoldDB" id="T0RET7"/>
<proteinExistence type="predicted"/>
<feature type="domain" description="6-phosphofructo-2-kinase" evidence="3">
    <location>
        <begin position="113"/>
        <end position="325"/>
    </location>
</feature>
<dbReference type="eggNOG" id="KOG0234">
    <property type="taxonomic scope" value="Eukaryota"/>
</dbReference>
<dbReference type="Pfam" id="PF01591">
    <property type="entry name" value="6PF2K"/>
    <property type="match status" value="1"/>
</dbReference>
<dbReference type="GO" id="GO:0004331">
    <property type="term" value="F:fructose-2,6-bisphosphate 2-phosphatase activity"/>
    <property type="evidence" value="ECO:0007669"/>
    <property type="project" value="TreeGrafter"/>
</dbReference>
<evidence type="ECO:0000259" key="3">
    <source>
        <dbReference type="Pfam" id="PF01591"/>
    </source>
</evidence>
<keyword evidence="2" id="KW-0067">ATP-binding</keyword>
<evidence type="ECO:0000256" key="2">
    <source>
        <dbReference type="ARBA" id="ARBA00022840"/>
    </source>
</evidence>
<dbReference type="Gene3D" id="3.40.50.1240">
    <property type="entry name" value="Phosphoglycerate mutase-like"/>
    <property type="match status" value="1"/>
</dbReference>
<dbReference type="GeneID" id="19952286"/>
<dbReference type="InParanoid" id="T0RET7"/>
<protein>
    <recommendedName>
        <fullName evidence="3">6-phosphofructo-2-kinase domain-containing protein</fullName>
    </recommendedName>
</protein>
<dbReference type="GO" id="GO:0006003">
    <property type="term" value="P:fructose 2,6-bisphosphate metabolic process"/>
    <property type="evidence" value="ECO:0007669"/>
    <property type="project" value="InterPro"/>
</dbReference>
<name>T0RET7_SAPDV</name>
<dbReference type="STRING" id="1156394.T0RET7"/>
<dbReference type="VEuPathDB" id="FungiDB:SDRG_11559"/>
<evidence type="ECO:0000313" key="5">
    <source>
        <dbReference type="Proteomes" id="UP000030762"/>
    </source>
</evidence>
<dbReference type="OMA" id="RWIQERC"/>
<dbReference type="InterPro" id="IPR003094">
    <property type="entry name" value="6Pfruct_kin"/>
</dbReference>
<dbReference type="SUPFAM" id="SSF52540">
    <property type="entry name" value="P-loop containing nucleoside triphosphate hydrolases"/>
    <property type="match status" value="1"/>
</dbReference>
<accession>T0RET7</accession>
<dbReference type="EMBL" id="JH767173">
    <property type="protein sequence ID" value="EQC30798.1"/>
    <property type="molecule type" value="Genomic_DNA"/>
</dbReference>
<dbReference type="GO" id="GO:0005829">
    <property type="term" value="C:cytosol"/>
    <property type="evidence" value="ECO:0007669"/>
    <property type="project" value="TreeGrafter"/>
</dbReference>
<dbReference type="PANTHER" id="PTHR10606:SF44">
    <property type="entry name" value="6-PHOSPHOFRUCTO 2-KINASE_FRUCTOSE 2,6-BISPHOSPHATASE LONG FORM"/>
    <property type="match status" value="1"/>
</dbReference>
<dbReference type="GO" id="GO:0005524">
    <property type="term" value="F:ATP binding"/>
    <property type="evidence" value="ECO:0007669"/>
    <property type="project" value="UniProtKB-KW"/>
</dbReference>
<dbReference type="Pfam" id="PF00300">
    <property type="entry name" value="His_Phos_1"/>
    <property type="match status" value="1"/>
</dbReference>
<keyword evidence="1" id="KW-0547">Nucleotide-binding</keyword>
<dbReference type="InterPro" id="IPR029033">
    <property type="entry name" value="His_PPase_superfam"/>
</dbReference>
<dbReference type="OrthoDB" id="267323at2759"/>
<dbReference type="InterPro" id="IPR013079">
    <property type="entry name" value="6Phosfructo_kin"/>
</dbReference>
<dbReference type="PRINTS" id="PR00991">
    <property type="entry name" value="6PFRUCTKNASE"/>
</dbReference>
<dbReference type="RefSeq" id="XP_008615822.1">
    <property type="nucleotide sequence ID" value="XM_008617600.1"/>
</dbReference>
<dbReference type="CDD" id="cd07067">
    <property type="entry name" value="HP_PGM_like"/>
    <property type="match status" value="1"/>
</dbReference>
<dbReference type="InterPro" id="IPR013078">
    <property type="entry name" value="His_Pase_superF_clade-1"/>
</dbReference>
<dbReference type="Proteomes" id="UP000030762">
    <property type="component" value="Unassembled WGS sequence"/>
</dbReference>
<dbReference type="InterPro" id="IPR027417">
    <property type="entry name" value="P-loop_NTPase"/>
</dbReference>
<evidence type="ECO:0000256" key="1">
    <source>
        <dbReference type="ARBA" id="ARBA00022741"/>
    </source>
</evidence>
<dbReference type="FunFam" id="3.40.50.300:FF:000644">
    <property type="entry name" value="GpmB, Fructose-2,6-bisphosphatase"/>
    <property type="match status" value="1"/>
</dbReference>
<dbReference type="SUPFAM" id="SSF53254">
    <property type="entry name" value="Phosphoglycerate mutase-like"/>
    <property type="match status" value="1"/>
</dbReference>
<sequence length="529" mass="60003">MPAAASQVGLILVATLVVYSSVVLARQRNFARKPRKTLSRLDTDAPLRPQPYATPARSVDNHLHKTAVTLMHELGISMAGLSPLRRRPSIASSSILTSEEYDKKTDLMHEGRNQGGKLVVVMVGLPGRGKSYMARKVARYLNWINYATRVFNIGNYRRKLLGAEHGADFFDPQNPLGQKQRMEMAEAAMDDMLNYLNNEGEVAIYDGTNSTLERRLWIEKRIAETDGFHLLFIESVCDDEAIIERNIIDTKLRSPDYRGVTPEMAVEDFRKRIANYRKNYEALGAADEIFSYVKVIDAGTKLIMNRIHGYLPMKILSFISNLHIVPRPIYLSSHGESMNDLSARLGGEAELTPRGVEYSVALAKFLSENPETAPSALSLWYSTAKCARATVRHIESHTRVQWRALRPLEAGAYSHLTRSELKLHHAQEYAMRAANRLWYRYPLGESYVDVITRLEPVIFELERSRSPVLLVAHPEVIRCLYGYFLDLPLLEIPKVHAPLHELIELHMTAYECVETRHCLTPIKAHDLEA</sequence>
<dbReference type="SMART" id="SM00855">
    <property type="entry name" value="PGAM"/>
    <property type="match status" value="1"/>
</dbReference>
<reference evidence="4 5" key="1">
    <citation type="submission" date="2012-04" db="EMBL/GenBank/DDBJ databases">
        <title>The Genome Sequence of Saprolegnia declina VS20.</title>
        <authorList>
            <consortium name="The Broad Institute Genome Sequencing Platform"/>
            <person name="Russ C."/>
            <person name="Nusbaum C."/>
            <person name="Tyler B."/>
            <person name="van West P."/>
            <person name="Dieguez-Uribeondo J."/>
            <person name="de Bruijn I."/>
            <person name="Tripathy S."/>
            <person name="Jiang R."/>
            <person name="Young S.K."/>
            <person name="Zeng Q."/>
            <person name="Gargeya S."/>
            <person name="Fitzgerald M."/>
            <person name="Haas B."/>
            <person name="Abouelleil A."/>
            <person name="Alvarado L."/>
            <person name="Arachchi H.M."/>
            <person name="Berlin A."/>
            <person name="Chapman S.B."/>
            <person name="Goldberg J."/>
            <person name="Griggs A."/>
            <person name="Gujja S."/>
            <person name="Hansen M."/>
            <person name="Howarth C."/>
            <person name="Imamovic A."/>
            <person name="Larimer J."/>
            <person name="McCowen C."/>
            <person name="Montmayeur A."/>
            <person name="Murphy C."/>
            <person name="Neiman D."/>
            <person name="Pearson M."/>
            <person name="Priest M."/>
            <person name="Roberts A."/>
            <person name="Saif S."/>
            <person name="Shea T."/>
            <person name="Sisk P."/>
            <person name="Sykes S."/>
            <person name="Wortman J."/>
            <person name="Nusbaum C."/>
            <person name="Birren B."/>
        </authorList>
    </citation>
    <scope>NUCLEOTIDE SEQUENCE [LARGE SCALE GENOMIC DNA]</scope>
    <source>
        <strain evidence="4 5">VS20</strain>
    </source>
</reference>
<keyword evidence="5" id="KW-1185">Reference proteome</keyword>
<dbReference type="GO" id="GO:0003873">
    <property type="term" value="F:6-phosphofructo-2-kinase activity"/>
    <property type="evidence" value="ECO:0007669"/>
    <property type="project" value="InterPro"/>
</dbReference>
<evidence type="ECO:0000313" key="4">
    <source>
        <dbReference type="EMBL" id="EQC30798.1"/>
    </source>
</evidence>
<organism evidence="4 5">
    <name type="scientific">Saprolegnia diclina (strain VS20)</name>
    <dbReference type="NCBI Taxonomy" id="1156394"/>
    <lineage>
        <taxon>Eukaryota</taxon>
        <taxon>Sar</taxon>
        <taxon>Stramenopiles</taxon>
        <taxon>Oomycota</taxon>
        <taxon>Saprolegniomycetes</taxon>
        <taxon>Saprolegniales</taxon>
        <taxon>Saprolegniaceae</taxon>
        <taxon>Saprolegnia</taxon>
    </lineage>
</organism>